<dbReference type="AlphaFoldDB" id="A0A9P6E673"/>
<gene>
    <name evidence="2" type="ORF">CPB83DRAFT_863366</name>
</gene>
<dbReference type="EMBL" id="MU157924">
    <property type="protein sequence ID" value="KAF9523138.1"/>
    <property type="molecule type" value="Genomic_DNA"/>
</dbReference>
<organism evidence="2 3">
    <name type="scientific">Crepidotus variabilis</name>
    <dbReference type="NCBI Taxonomy" id="179855"/>
    <lineage>
        <taxon>Eukaryota</taxon>
        <taxon>Fungi</taxon>
        <taxon>Dikarya</taxon>
        <taxon>Basidiomycota</taxon>
        <taxon>Agaricomycotina</taxon>
        <taxon>Agaricomycetes</taxon>
        <taxon>Agaricomycetidae</taxon>
        <taxon>Agaricales</taxon>
        <taxon>Agaricineae</taxon>
        <taxon>Crepidotaceae</taxon>
        <taxon>Crepidotus</taxon>
    </lineage>
</organism>
<evidence type="ECO:0000313" key="3">
    <source>
        <dbReference type="Proteomes" id="UP000807306"/>
    </source>
</evidence>
<evidence type="ECO:0000259" key="1">
    <source>
        <dbReference type="Pfam" id="PF13391"/>
    </source>
</evidence>
<reference evidence="2" key="1">
    <citation type="submission" date="2020-11" db="EMBL/GenBank/DDBJ databases">
        <authorList>
            <consortium name="DOE Joint Genome Institute"/>
            <person name="Ahrendt S."/>
            <person name="Riley R."/>
            <person name="Andreopoulos W."/>
            <person name="Labutti K."/>
            <person name="Pangilinan J."/>
            <person name="Ruiz-Duenas F.J."/>
            <person name="Barrasa J.M."/>
            <person name="Sanchez-Garcia M."/>
            <person name="Camarero S."/>
            <person name="Miyauchi S."/>
            <person name="Serrano A."/>
            <person name="Linde D."/>
            <person name="Babiker R."/>
            <person name="Drula E."/>
            <person name="Ayuso-Fernandez I."/>
            <person name="Pacheco R."/>
            <person name="Padilla G."/>
            <person name="Ferreira P."/>
            <person name="Barriuso J."/>
            <person name="Kellner H."/>
            <person name="Castanera R."/>
            <person name="Alfaro M."/>
            <person name="Ramirez L."/>
            <person name="Pisabarro A.G."/>
            <person name="Kuo A."/>
            <person name="Tritt A."/>
            <person name="Lipzen A."/>
            <person name="He G."/>
            <person name="Yan M."/>
            <person name="Ng V."/>
            <person name="Cullen D."/>
            <person name="Martin F."/>
            <person name="Rosso M.-N."/>
            <person name="Henrissat B."/>
            <person name="Hibbett D."/>
            <person name="Martinez A.T."/>
            <person name="Grigoriev I.V."/>
        </authorList>
    </citation>
    <scope>NUCLEOTIDE SEQUENCE</scope>
    <source>
        <strain evidence="2">CBS 506.95</strain>
    </source>
</reference>
<dbReference type="Pfam" id="PF13391">
    <property type="entry name" value="HNH_2"/>
    <property type="match status" value="1"/>
</dbReference>
<feature type="domain" description="HNH nuclease" evidence="1">
    <location>
        <begin position="130"/>
        <end position="208"/>
    </location>
</feature>
<dbReference type="OrthoDB" id="2142759at2759"/>
<dbReference type="Proteomes" id="UP000807306">
    <property type="component" value="Unassembled WGS sequence"/>
</dbReference>
<dbReference type="InterPro" id="IPR003615">
    <property type="entry name" value="HNH_nuc"/>
</dbReference>
<sequence>MEEEIPKRNVHVFSASDGKEVAGFFQHGGVSISTFVKWINDVCYIPVDWTLYPCQFDNNRAIGGEALDSTSTGEIQPGRYVIQPATPESEQISVFLTPDTPRARAFSGNYTYTPDDTNFVKRIRSRDARCCITGERVPGGVASRNYTGFEAAHIFPLNETDIWNGLGYKRFIQDDEIDPGFELNSIQQGFLCSSTEHRLFGEYSIGVNPADGYRIYDFVGRDPSRSPHGKFFYRKPGLEQRYLPSPELLRDHFHQCILRHVKGAAEATEPERYFDPDIDLGAGGFNLVTGSWWSSSNGKKQLEAELAGRLWGVVNAQNRLQSSSDQQESQQS</sequence>
<keyword evidence="3" id="KW-1185">Reference proteome</keyword>
<name>A0A9P6E673_9AGAR</name>
<proteinExistence type="predicted"/>
<accession>A0A9P6E673</accession>
<evidence type="ECO:0000313" key="2">
    <source>
        <dbReference type="EMBL" id="KAF9523138.1"/>
    </source>
</evidence>
<protein>
    <recommendedName>
        <fullName evidence="1">HNH nuclease domain-containing protein</fullName>
    </recommendedName>
</protein>
<comment type="caution">
    <text evidence="2">The sequence shown here is derived from an EMBL/GenBank/DDBJ whole genome shotgun (WGS) entry which is preliminary data.</text>
</comment>